<keyword evidence="1" id="KW-0805">Transcription regulation</keyword>
<dbReference type="SMART" id="SM00342">
    <property type="entry name" value="HTH_ARAC"/>
    <property type="match status" value="1"/>
</dbReference>
<accession>A0A060CHE2</accession>
<dbReference type="PANTHER" id="PTHR43280">
    <property type="entry name" value="ARAC-FAMILY TRANSCRIPTIONAL REGULATOR"/>
    <property type="match status" value="1"/>
</dbReference>
<feature type="domain" description="HTH araC/xylS-type" evidence="4">
    <location>
        <begin position="1"/>
        <end position="76"/>
    </location>
</feature>
<dbReference type="InterPro" id="IPR018060">
    <property type="entry name" value="HTH_AraC"/>
</dbReference>
<dbReference type="Pfam" id="PF12833">
    <property type="entry name" value="HTH_18"/>
    <property type="match status" value="1"/>
</dbReference>
<dbReference type="InterPro" id="IPR020449">
    <property type="entry name" value="Tscrpt_reg_AraC-type_HTH"/>
</dbReference>
<reference evidence="5" key="1">
    <citation type="journal article" date="2013" name="Environ. Microbiol.">
        <title>Seasonally variable intestinal metagenomes of the red palm weevil (Rhynchophorus ferrugineus).</title>
        <authorList>
            <person name="Jia S."/>
            <person name="Zhang X."/>
            <person name="Zhang G."/>
            <person name="Yin A."/>
            <person name="Zhang S."/>
            <person name="Li F."/>
            <person name="Wang L."/>
            <person name="Zhao D."/>
            <person name="Yun Q."/>
            <person name="Tala"/>
            <person name="Wang J."/>
            <person name="Sun G."/>
            <person name="Baabdullah M."/>
            <person name="Yu X."/>
            <person name="Hu S."/>
            <person name="Al-Mssallem I.S."/>
            <person name="Yu J."/>
        </authorList>
    </citation>
    <scope>NUCLEOTIDE SEQUENCE</scope>
</reference>
<dbReference type="InterPro" id="IPR018062">
    <property type="entry name" value="HTH_AraC-typ_CS"/>
</dbReference>
<organism evidence="5">
    <name type="scientific">uncultured Alkaliphilus sp</name>
    <dbReference type="NCBI Taxonomy" id="273375"/>
    <lineage>
        <taxon>Bacteria</taxon>
        <taxon>Bacillati</taxon>
        <taxon>Bacillota</taxon>
        <taxon>Clostridia</taxon>
        <taxon>Peptostreptococcales</taxon>
        <taxon>Natronincolaceae</taxon>
        <taxon>Alkaliphilus</taxon>
        <taxon>environmental samples</taxon>
    </lineage>
</organism>
<feature type="non-terminal residue" evidence="5">
    <location>
        <position position="1"/>
    </location>
</feature>
<name>A0A060CHE2_9FIRM</name>
<keyword evidence="3" id="KW-0804">Transcription</keyword>
<keyword evidence="2" id="KW-0238">DNA-binding</keyword>
<dbReference type="PRINTS" id="PR00032">
    <property type="entry name" value="HTHARAC"/>
</dbReference>
<evidence type="ECO:0000313" key="5">
    <source>
        <dbReference type="EMBL" id="AIA94634.1"/>
    </source>
</evidence>
<dbReference type="SUPFAM" id="SSF46689">
    <property type="entry name" value="Homeodomain-like"/>
    <property type="match status" value="1"/>
</dbReference>
<dbReference type="PANTHER" id="PTHR43280:SF2">
    <property type="entry name" value="HTH-TYPE TRANSCRIPTIONAL REGULATOR EXSA"/>
    <property type="match status" value="1"/>
</dbReference>
<dbReference type="GO" id="GO:0003700">
    <property type="term" value="F:DNA-binding transcription factor activity"/>
    <property type="evidence" value="ECO:0007669"/>
    <property type="project" value="InterPro"/>
</dbReference>
<evidence type="ECO:0000256" key="1">
    <source>
        <dbReference type="ARBA" id="ARBA00023015"/>
    </source>
</evidence>
<dbReference type="GO" id="GO:0043565">
    <property type="term" value="F:sequence-specific DNA binding"/>
    <property type="evidence" value="ECO:0007669"/>
    <property type="project" value="InterPro"/>
</dbReference>
<evidence type="ECO:0000256" key="2">
    <source>
        <dbReference type="ARBA" id="ARBA00023125"/>
    </source>
</evidence>
<sequence length="94" mass="11089">APYSHEYLCREFKRMMGCTPTEYINNARLDLAHKMLETPKREIVDICYAVGFESVSYFYHLFKAKFGNTPNRYRKNHFIAYPSVPPEQFDALAE</sequence>
<evidence type="ECO:0000259" key="4">
    <source>
        <dbReference type="PROSITE" id="PS01124"/>
    </source>
</evidence>
<dbReference type="AlphaFoldDB" id="A0A060CHE2"/>
<dbReference type="Gene3D" id="1.10.10.60">
    <property type="entry name" value="Homeodomain-like"/>
    <property type="match status" value="2"/>
</dbReference>
<dbReference type="PROSITE" id="PS01124">
    <property type="entry name" value="HTH_ARAC_FAMILY_2"/>
    <property type="match status" value="1"/>
</dbReference>
<evidence type="ECO:0000256" key="3">
    <source>
        <dbReference type="ARBA" id="ARBA00023163"/>
    </source>
</evidence>
<dbReference type="PROSITE" id="PS00041">
    <property type="entry name" value="HTH_ARAC_FAMILY_1"/>
    <property type="match status" value="1"/>
</dbReference>
<dbReference type="InterPro" id="IPR009057">
    <property type="entry name" value="Homeodomain-like_sf"/>
</dbReference>
<protein>
    <submittedName>
        <fullName evidence="5">CAZy families GH39 protein</fullName>
    </submittedName>
</protein>
<dbReference type="EMBL" id="KF127281">
    <property type="protein sequence ID" value="AIA94634.1"/>
    <property type="molecule type" value="Genomic_DNA"/>
</dbReference>
<proteinExistence type="predicted"/>